<dbReference type="InterPro" id="IPR029063">
    <property type="entry name" value="SAM-dependent_MTases_sf"/>
</dbReference>
<dbReference type="Pfam" id="PF04072">
    <property type="entry name" value="LCM"/>
    <property type="match status" value="1"/>
</dbReference>
<comment type="similarity">
    <text evidence="2 6">Belongs to the UPF0677 family.</text>
</comment>
<accession>A0AAD0KT95</accession>
<dbReference type="InterPro" id="IPR007213">
    <property type="entry name" value="Ppm1/Ppm2/Tcmp"/>
</dbReference>
<protein>
    <recommendedName>
        <fullName evidence="6">S-adenosyl-L-methionine-dependent methyltransferase</fullName>
        <ecNumber evidence="6">2.1.1.-</ecNumber>
    </recommendedName>
</protein>
<dbReference type="EMBL" id="CP029543">
    <property type="protein sequence ID" value="AWV47553.1"/>
    <property type="molecule type" value="Genomic_DNA"/>
</dbReference>
<reference evidence="7 8" key="1">
    <citation type="submission" date="2018-05" db="EMBL/GenBank/DDBJ databases">
        <title>Evolution of small genomes with special reference to Mycobacterium leprae.</title>
        <authorList>
            <person name="Mohanty P.S."/>
            <person name="Bansal A.K."/>
            <person name="Gupta U.D."/>
            <person name="Naaz F."/>
            <person name="Dwivedi V.D."/>
            <person name="Singh H."/>
            <person name="Gupta G."/>
            <person name="Sharma S."/>
            <person name="Arora M."/>
        </authorList>
    </citation>
    <scope>NUCLEOTIDE SEQUENCE [LARGE SCALE GENOMIC DNA]</scope>
    <source>
        <strain evidence="7 8">MRHRU-235-G</strain>
    </source>
</reference>
<evidence type="ECO:0000313" key="8">
    <source>
        <dbReference type="Proteomes" id="UP000249682"/>
    </source>
</evidence>
<dbReference type="InterPro" id="IPR011610">
    <property type="entry name" value="SAM_mthyl_Trfase_ML2640-like"/>
</dbReference>
<keyword evidence="5 6" id="KW-0949">S-adenosyl-L-methionine</keyword>
<evidence type="ECO:0000313" key="7">
    <source>
        <dbReference type="EMBL" id="AWV47553.1"/>
    </source>
</evidence>
<dbReference type="PANTHER" id="PTHR43619">
    <property type="entry name" value="S-ADENOSYL-L-METHIONINE-DEPENDENT METHYLTRANSFERASE YKTD-RELATED"/>
    <property type="match status" value="1"/>
</dbReference>
<evidence type="ECO:0000256" key="5">
    <source>
        <dbReference type="ARBA" id="ARBA00022691"/>
    </source>
</evidence>
<name>A0AAD0KT95_MYCLR</name>
<evidence type="ECO:0000256" key="2">
    <source>
        <dbReference type="ARBA" id="ARBA00008138"/>
    </source>
</evidence>
<comment type="function">
    <text evidence="1 6">Exhibits S-adenosyl-L-methionine-dependent methyltransferase activity.</text>
</comment>
<dbReference type="GO" id="GO:0032259">
    <property type="term" value="P:methylation"/>
    <property type="evidence" value="ECO:0007669"/>
    <property type="project" value="UniProtKB-KW"/>
</dbReference>
<dbReference type="Gene3D" id="3.40.50.150">
    <property type="entry name" value="Vaccinia Virus protein VP39"/>
    <property type="match status" value="1"/>
</dbReference>
<organism evidence="7 8">
    <name type="scientific">Mycobacterium leprae</name>
    <dbReference type="NCBI Taxonomy" id="1769"/>
    <lineage>
        <taxon>Bacteria</taxon>
        <taxon>Bacillati</taxon>
        <taxon>Actinomycetota</taxon>
        <taxon>Actinomycetes</taxon>
        <taxon>Mycobacteriales</taxon>
        <taxon>Mycobacteriaceae</taxon>
        <taxon>Mycobacterium</taxon>
    </lineage>
</organism>
<dbReference type="AlphaFoldDB" id="A0AAD0KT95"/>
<dbReference type="SUPFAM" id="SSF53335">
    <property type="entry name" value="S-adenosyl-L-methionine-dependent methyltransferases"/>
    <property type="match status" value="1"/>
</dbReference>
<evidence type="ECO:0000256" key="4">
    <source>
        <dbReference type="ARBA" id="ARBA00022679"/>
    </source>
</evidence>
<keyword evidence="3 6" id="KW-0489">Methyltransferase</keyword>
<dbReference type="NCBIfam" id="TIGR00027">
    <property type="entry name" value="mthyl_TIGR00027"/>
    <property type="match status" value="1"/>
</dbReference>
<dbReference type="EC" id="2.1.1.-" evidence="6"/>
<evidence type="ECO:0000256" key="3">
    <source>
        <dbReference type="ARBA" id="ARBA00022603"/>
    </source>
</evidence>
<evidence type="ECO:0000256" key="1">
    <source>
        <dbReference type="ARBA" id="ARBA00003907"/>
    </source>
</evidence>
<gene>
    <name evidence="7" type="ORF">DIJ64_04065</name>
</gene>
<proteinExistence type="inferred from homology"/>
<dbReference type="GO" id="GO:0008168">
    <property type="term" value="F:methyltransferase activity"/>
    <property type="evidence" value="ECO:0007669"/>
    <property type="project" value="UniProtKB-UniRule"/>
</dbReference>
<keyword evidence="4" id="KW-0808">Transferase</keyword>
<sequence>MGHAADNQCAHGAYSLHRHISGRSGVFRGTGHPPGGHLTADLDARSYRLPSSTEMMVFEIDQLQVIKFNISTLAALGARPTTNFRAAPIDLRHAWPLALCQADLDPERPTAWLAKSLLVFLPSQDQDSLLDNITELSTYGSRLITETSLDAPEAIHALEAANKLYEHGLAVVLDDNLAYLGECHDVTTHLDMHGWNVMGTRLEQFLVDNELPVPPTKERPGPAVSDKKLLNRVATPGKPHTRDSRPETWLRVIRPRQIATLPNHFTAFGYSISPKT</sequence>
<dbReference type="PANTHER" id="PTHR43619:SF2">
    <property type="entry name" value="S-ADENOSYL-L-METHIONINE-DEPENDENT METHYLTRANSFERASES SUPERFAMILY PROTEIN"/>
    <property type="match status" value="1"/>
</dbReference>
<evidence type="ECO:0000256" key="6">
    <source>
        <dbReference type="RuleBase" id="RU362030"/>
    </source>
</evidence>
<dbReference type="Proteomes" id="UP000249682">
    <property type="component" value="Chromosome"/>
</dbReference>